<evidence type="ECO:0000313" key="3">
    <source>
        <dbReference type="Proteomes" id="UP000886602"/>
    </source>
</evidence>
<feature type="domain" description="PH" evidence="1">
    <location>
        <begin position="1"/>
        <end position="22"/>
    </location>
</feature>
<protein>
    <recommendedName>
        <fullName evidence="1">PH domain-containing protein</fullName>
    </recommendedName>
</protein>
<dbReference type="InterPro" id="IPR001849">
    <property type="entry name" value="PH_domain"/>
</dbReference>
<accession>A0A9D7FFM8</accession>
<dbReference type="NCBIfam" id="NF047641">
    <property type="entry name" value="FFLEE_fam"/>
    <property type="match status" value="1"/>
</dbReference>
<proteinExistence type="predicted"/>
<dbReference type="EMBL" id="JADJNC010000060">
    <property type="protein sequence ID" value="MBK7425083.1"/>
    <property type="molecule type" value="Genomic_DNA"/>
</dbReference>
<sequence length="243" mass="27328">MDDSQPDDEKQRWTEALRRHLKTAKALRQQANQAPAAARKRLLLREWQAARLARSYAGLLASERFGQAAQFFLSDLYGPKDFSSRDEEVERILPLLVSLLPASALQTIALAIEVDALTEQLDAAMVVELERAGTIDCIDEDAYTATYRQVGRRPERERQIVLIRTTGEALERLAKNSLLTTLLKLMRAPAQLAGLGDLHAFLASGFAAFRRMGNAREFLDCIESTERKLFQNMFSDVAKPFAF</sequence>
<reference evidence="2" key="1">
    <citation type="submission" date="2020-10" db="EMBL/GenBank/DDBJ databases">
        <title>Connecting structure to function with the recovery of over 1000 high-quality activated sludge metagenome-assembled genomes encoding full-length rRNA genes using long-read sequencing.</title>
        <authorList>
            <person name="Singleton C.M."/>
            <person name="Petriglieri F."/>
            <person name="Kristensen J.M."/>
            <person name="Kirkegaard R.H."/>
            <person name="Michaelsen T.Y."/>
            <person name="Andersen M.H."/>
            <person name="Karst S.M."/>
            <person name="Dueholm M.S."/>
            <person name="Nielsen P.H."/>
            <person name="Albertsen M."/>
        </authorList>
    </citation>
    <scope>NUCLEOTIDE SEQUENCE</scope>
    <source>
        <strain evidence="2">EsbW_18-Q3-R4-48_MAXAC.044</strain>
    </source>
</reference>
<dbReference type="InterPro" id="IPR058511">
    <property type="entry name" value="DUF8198"/>
</dbReference>
<dbReference type="PROSITE" id="PS50003">
    <property type="entry name" value="PH_DOMAIN"/>
    <property type="match status" value="1"/>
</dbReference>
<name>A0A9D7FFM8_9RHOO</name>
<evidence type="ECO:0000259" key="1">
    <source>
        <dbReference type="PROSITE" id="PS50003"/>
    </source>
</evidence>
<comment type="caution">
    <text evidence="2">The sequence shown here is derived from an EMBL/GenBank/DDBJ whole genome shotgun (WGS) entry which is preliminary data.</text>
</comment>
<evidence type="ECO:0000313" key="2">
    <source>
        <dbReference type="EMBL" id="MBK7425083.1"/>
    </source>
</evidence>
<dbReference type="Pfam" id="PF26621">
    <property type="entry name" value="DUF8198"/>
    <property type="match status" value="1"/>
</dbReference>
<organism evidence="2 3">
    <name type="scientific">Candidatus Propionivibrio dominans</name>
    <dbReference type="NCBI Taxonomy" id="2954373"/>
    <lineage>
        <taxon>Bacteria</taxon>
        <taxon>Pseudomonadati</taxon>
        <taxon>Pseudomonadota</taxon>
        <taxon>Betaproteobacteria</taxon>
        <taxon>Rhodocyclales</taxon>
        <taxon>Rhodocyclaceae</taxon>
        <taxon>Propionivibrio</taxon>
    </lineage>
</organism>
<dbReference type="Proteomes" id="UP000886602">
    <property type="component" value="Unassembled WGS sequence"/>
</dbReference>
<gene>
    <name evidence="2" type="ORF">IPJ48_19490</name>
</gene>
<dbReference type="InterPro" id="IPR058063">
    <property type="entry name" value="FFLEE_fam"/>
</dbReference>
<dbReference type="AlphaFoldDB" id="A0A9D7FFM8"/>